<evidence type="ECO:0000256" key="1">
    <source>
        <dbReference type="ARBA" id="ARBA00004613"/>
    </source>
</evidence>
<dbReference type="SUPFAM" id="SSF48113">
    <property type="entry name" value="Heme-dependent peroxidases"/>
    <property type="match status" value="1"/>
</dbReference>
<keyword evidence="3" id="KW-0325">Glycoprotein</keyword>
<dbReference type="PROSITE" id="PS51318">
    <property type="entry name" value="TAT"/>
    <property type="match status" value="1"/>
</dbReference>
<evidence type="ECO:0000313" key="5">
    <source>
        <dbReference type="Proteomes" id="UP000320239"/>
    </source>
</evidence>
<accession>A0A561VIM5</accession>
<evidence type="ECO:0000256" key="2">
    <source>
        <dbReference type="ARBA" id="ARBA00022525"/>
    </source>
</evidence>
<dbReference type="AlphaFoldDB" id="A0A561VIM5"/>
<dbReference type="EMBL" id="VIWY01000006">
    <property type="protein sequence ID" value="TWG11437.1"/>
    <property type="molecule type" value="Genomic_DNA"/>
</dbReference>
<dbReference type="GO" id="GO:0005576">
    <property type="term" value="C:extracellular region"/>
    <property type="evidence" value="ECO:0007669"/>
    <property type="project" value="UniProtKB-SubCell"/>
</dbReference>
<dbReference type="InterPro" id="IPR010255">
    <property type="entry name" value="Haem_peroxidase_sf"/>
</dbReference>
<protein>
    <submittedName>
        <fullName evidence="4">Heme peroxidase</fullName>
    </submittedName>
</protein>
<keyword evidence="5" id="KW-1185">Reference proteome</keyword>
<dbReference type="GO" id="GO:0004601">
    <property type="term" value="F:peroxidase activity"/>
    <property type="evidence" value="ECO:0007669"/>
    <property type="project" value="UniProtKB-KW"/>
</dbReference>
<dbReference type="GO" id="GO:0006979">
    <property type="term" value="P:response to oxidative stress"/>
    <property type="evidence" value="ECO:0007669"/>
    <property type="project" value="InterPro"/>
</dbReference>
<dbReference type="CDD" id="cd09819">
    <property type="entry name" value="An_peroxidase_bacterial_1"/>
    <property type="match status" value="1"/>
</dbReference>
<keyword evidence="4" id="KW-0560">Oxidoreductase</keyword>
<organism evidence="4 5">
    <name type="scientific">Actinoplanes teichomyceticus</name>
    <dbReference type="NCBI Taxonomy" id="1867"/>
    <lineage>
        <taxon>Bacteria</taxon>
        <taxon>Bacillati</taxon>
        <taxon>Actinomycetota</taxon>
        <taxon>Actinomycetes</taxon>
        <taxon>Micromonosporales</taxon>
        <taxon>Micromonosporaceae</taxon>
        <taxon>Actinoplanes</taxon>
    </lineage>
</organism>
<dbReference type="Gene3D" id="1.10.640.10">
    <property type="entry name" value="Haem peroxidase domain superfamily, animal type"/>
    <property type="match status" value="1"/>
</dbReference>
<comment type="caution">
    <text evidence="4">The sequence shown here is derived from an EMBL/GenBank/DDBJ whole genome shotgun (WGS) entry which is preliminary data.</text>
</comment>
<dbReference type="PANTHER" id="PTHR11475">
    <property type="entry name" value="OXIDASE/PEROXIDASE"/>
    <property type="match status" value="1"/>
</dbReference>
<keyword evidence="2" id="KW-0964">Secreted</keyword>
<reference evidence="4 5" key="1">
    <citation type="submission" date="2019-06" db="EMBL/GenBank/DDBJ databases">
        <title>Sequencing the genomes of 1000 actinobacteria strains.</title>
        <authorList>
            <person name="Klenk H.-P."/>
        </authorList>
    </citation>
    <scope>NUCLEOTIDE SEQUENCE [LARGE SCALE GENOMIC DNA]</scope>
    <source>
        <strain evidence="4 5">DSM 43866</strain>
    </source>
</reference>
<dbReference type="GO" id="GO:0020037">
    <property type="term" value="F:heme binding"/>
    <property type="evidence" value="ECO:0007669"/>
    <property type="project" value="InterPro"/>
</dbReference>
<proteinExistence type="predicted"/>
<dbReference type="Pfam" id="PF03098">
    <property type="entry name" value="An_peroxidase"/>
    <property type="match status" value="1"/>
</dbReference>
<evidence type="ECO:0000256" key="3">
    <source>
        <dbReference type="ARBA" id="ARBA00023180"/>
    </source>
</evidence>
<dbReference type="InterPro" id="IPR037120">
    <property type="entry name" value="Haem_peroxidase_sf_animal"/>
</dbReference>
<keyword evidence="4" id="KW-0575">Peroxidase</keyword>
<sequence length="514" mass="55994">MVEPAAHGDKSTKLGRRTLLAGTAGAVAASVGTGALTPPCAAVASAAAPDVPAVWRHAVEWTRGSDIAVRAGRDKEGRFGVMFKHAEAYAPPDELLKSLAAQMGEPTGPNPTDFDNPRIPAGFTFLGQFIDHDMTLDRTPLPEQQTDPRALTNFDTPLFDLGSLYGRGPDQDPGLYEADRTRMRVVRNANGVDDLPRRADGGAIIGDARNDENLIVAQLHLVFAKFHNRLLETGLATSLAEAQRLTRWHYQWIIIHDFLEQVAGAEVVGRFLDNKGKVKRQFYKPKNPHRPMIPIEYSVAAYRFGHSMIRAGYLLNTRTTPPAAAAIFGAEGSDLRGNRPLPARLEIDWWHFFDVPGKPTTPRNRARRIDGKLSLPLFNLPSTVVSDGTSASLAERNLIRGKRLGLPAGQDVARLMGATPLTNAELGLPDPGNAGWQGKAPLWFYLLKEAELTRSGERLGPVGGRLVAEVILGIMDPDKEGFLKRNPGFRPAAPIAPATGQFRIGDFIKFAQNL</sequence>
<comment type="subcellular location">
    <subcellularLocation>
        <location evidence="1">Secreted</location>
    </subcellularLocation>
</comment>
<name>A0A561VIM5_ACTTI</name>
<dbReference type="InterPro" id="IPR006311">
    <property type="entry name" value="TAT_signal"/>
</dbReference>
<evidence type="ECO:0000313" key="4">
    <source>
        <dbReference type="EMBL" id="TWG11437.1"/>
    </source>
</evidence>
<dbReference type="Proteomes" id="UP000320239">
    <property type="component" value="Unassembled WGS sequence"/>
</dbReference>
<dbReference type="InterPro" id="IPR019791">
    <property type="entry name" value="Haem_peroxidase_animal"/>
</dbReference>
<gene>
    <name evidence="4" type="ORF">FHX34_106167</name>
</gene>
<dbReference type="PROSITE" id="PS50292">
    <property type="entry name" value="PEROXIDASE_3"/>
    <property type="match status" value="1"/>
</dbReference>
<dbReference type="OrthoDB" id="105077at2"/>
<dbReference type="RefSeq" id="WP_122978183.1">
    <property type="nucleotide sequence ID" value="NZ_BOMX01000134.1"/>
</dbReference>
<dbReference type="PANTHER" id="PTHR11475:SF4">
    <property type="entry name" value="CHORION PEROXIDASE"/>
    <property type="match status" value="1"/>
</dbReference>